<gene>
    <name evidence="1" type="ORF">FOB51_16325</name>
</gene>
<organism evidence="1 2">
    <name type="scientific">Paracoccus yeei</name>
    <dbReference type="NCBI Taxonomy" id="147645"/>
    <lineage>
        <taxon>Bacteria</taxon>
        <taxon>Pseudomonadati</taxon>
        <taxon>Pseudomonadota</taxon>
        <taxon>Alphaproteobacteria</taxon>
        <taxon>Rhodobacterales</taxon>
        <taxon>Paracoccaceae</taxon>
        <taxon>Paracoccus</taxon>
    </lineage>
</organism>
<dbReference type="Proteomes" id="UP000324507">
    <property type="component" value="Chromosome"/>
</dbReference>
<accession>A0A5P2QVR0</accession>
<dbReference type="EMBL" id="CP044081">
    <property type="protein sequence ID" value="QEU09439.1"/>
    <property type="molecule type" value="Genomic_DNA"/>
</dbReference>
<evidence type="ECO:0000313" key="1">
    <source>
        <dbReference type="EMBL" id="QEU09439.1"/>
    </source>
</evidence>
<reference evidence="1 2" key="1">
    <citation type="submission" date="2019-09" db="EMBL/GenBank/DDBJ databases">
        <title>FDA dAtabase for Regulatory Grade micrObial Sequences (FDA-ARGOS): Supporting development and validation of Infectious Disease Dx tests.</title>
        <authorList>
            <person name="Sciortino C."/>
            <person name="Tallon L."/>
            <person name="Sadzewicz L."/>
            <person name="Vavikolanu K."/>
            <person name="Mehta A."/>
            <person name="Aluvathingal J."/>
            <person name="Nadendla S."/>
            <person name="Nandy P."/>
            <person name="Geyer C."/>
            <person name="Yan Y."/>
            <person name="Sichtig H."/>
        </authorList>
    </citation>
    <scope>NUCLEOTIDE SEQUENCE [LARGE SCALE GENOMIC DNA]</scope>
    <source>
        <strain evidence="1 2">FDAARGOS_643</strain>
    </source>
</reference>
<evidence type="ECO:0000313" key="2">
    <source>
        <dbReference type="Proteomes" id="UP000324507"/>
    </source>
</evidence>
<name>A0A5P2QVR0_9RHOB</name>
<dbReference type="AlphaFoldDB" id="A0A5P2QVR0"/>
<protein>
    <submittedName>
        <fullName evidence="1">Transposase</fullName>
    </submittedName>
</protein>
<proteinExistence type="predicted"/>
<sequence>MSLISSVLRKDPFTGTIFVFRSRRTERSLPIAFFAFGDAQHGSWELLERRHTSGRGRNIQVNRVGSITTKEESVVARLRGCKTV</sequence>